<proteinExistence type="predicted"/>
<feature type="compositionally biased region" description="Basic and acidic residues" evidence="1">
    <location>
        <begin position="10"/>
        <end position="20"/>
    </location>
</feature>
<evidence type="ECO:0000256" key="1">
    <source>
        <dbReference type="SAM" id="MobiDB-lite"/>
    </source>
</evidence>
<organism evidence="2 3">
    <name type="scientific">Engelhardtia mirabilis</name>
    <dbReference type="NCBI Taxonomy" id="2528011"/>
    <lineage>
        <taxon>Bacteria</taxon>
        <taxon>Pseudomonadati</taxon>
        <taxon>Planctomycetota</taxon>
        <taxon>Planctomycetia</taxon>
        <taxon>Planctomycetia incertae sedis</taxon>
        <taxon>Engelhardtia</taxon>
    </lineage>
</organism>
<dbReference type="AlphaFoldDB" id="A0A518BFY1"/>
<keyword evidence="3" id="KW-1185">Reference proteome</keyword>
<dbReference type="EMBL" id="CP036287">
    <property type="protein sequence ID" value="QDU65890.1"/>
    <property type="molecule type" value="Genomic_DNA"/>
</dbReference>
<protein>
    <submittedName>
        <fullName evidence="2">Uncharacterized protein</fullName>
    </submittedName>
</protein>
<gene>
    <name evidence="2" type="ORF">Pla133_09560</name>
</gene>
<feature type="region of interest" description="Disordered" evidence="1">
    <location>
        <begin position="1"/>
        <end position="20"/>
    </location>
</feature>
<evidence type="ECO:0000313" key="3">
    <source>
        <dbReference type="Proteomes" id="UP000316921"/>
    </source>
</evidence>
<accession>A0A518BFY1</accession>
<dbReference type="KEGG" id="pbap:Pla133_09560"/>
<reference evidence="2 3" key="1">
    <citation type="submission" date="2019-02" db="EMBL/GenBank/DDBJ databases">
        <title>Deep-cultivation of Planctomycetes and their phenomic and genomic characterization uncovers novel biology.</title>
        <authorList>
            <person name="Wiegand S."/>
            <person name="Jogler M."/>
            <person name="Boedeker C."/>
            <person name="Pinto D."/>
            <person name="Vollmers J."/>
            <person name="Rivas-Marin E."/>
            <person name="Kohn T."/>
            <person name="Peeters S.H."/>
            <person name="Heuer A."/>
            <person name="Rast P."/>
            <person name="Oberbeckmann S."/>
            <person name="Bunk B."/>
            <person name="Jeske O."/>
            <person name="Meyerdierks A."/>
            <person name="Storesund J.E."/>
            <person name="Kallscheuer N."/>
            <person name="Luecker S."/>
            <person name="Lage O.M."/>
            <person name="Pohl T."/>
            <person name="Merkel B.J."/>
            <person name="Hornburger P."/>
            <person name="Mueller R.-W."/>
            <person name="Bruemmer F."/>
            <person name="Labrenz M."/>
            <person name="Spormann A.M."/>
            <person name="Op den Camp H."/>
            <person name="Overmann J."/>
            <person name="Amann R."/>
            <person name="Jetten M.S.M."/>
            <person name="Mascher T."/>
            <person name="Medema M.H."/>
            <person name="Devos D.P."/>
            <person name="Kaster A.-K."/>
            <person name="Ovreas L."/>
            <person name="Rohde M."/>
            <person name="Galperin M.Y."/>
            <person name="Jogler C."/>
        </authorList>
    </citation>
    <scope>NUCLEOTIDE SEQUENCE [LARGE SCALE GENOMIC DNA]</scope>
    <source>
        <strain evidence="2 3">Pla133</strain>
    </source>
</reference>
<evidence type="ECO:0000313" key="2">
    <source>
        <dbReference type="EMBL" id="QDU65890.1"/>
    </source>
</evidence>
<dbReference type="Proteomes" id="UP000316921">
    <property type="component" value="Chromosome"/>
</dbReference>
<name>A0A518BFY1_9BACT</name>
<sequence>MPRSALARVSEGRDGATEALEHRVASTEVLRGNGEILLGKPAGELGCIEIVDGLARPPADLAIDAPVLVVGIRIEGVDCSYLELDGT</sequence>